<dbReference type="GO" id="GO:0006259">
    <property type="term" value="P:DNA metabolic process"/>
    <property type="evidence" value="ECO:0007669"/>
    <property type="project" value="InterPro"/>
</dbReference>
<organism evidence="2">
    <name type="scientific">Firmicutes phage HS10</name>
    <dbReference type="NCBI Taxonomy" id="3056392"/>
    <lineage>
        <taxon>Viruses</taxon>
    </lineage>
</organism>
<protein>
    <submittedName>
        <fullName evidence="2">RecT protein</fullName>
    </submittedName>
</protein>
<dbReference type="EMBL" id="OQ890317">
    <property type="protein sequence ID" value="WLJ25827.1"/>
    <property type="molecule type" value="Genomic_DNA"/>
</dbReference>
<dbReference type="InterPro" id="IPR018330">
    <property type="entry name" value="RecT_fam"/>
</dbReference>
<accession>A0AA49X2J8</accession>
<evidence type="ECO:0000256" key="1">
    <source>
        <dbReference type="SAM" id="MobiDB-lite"/>
    </source>
</evidence>
<name>A0AA49X2J8_9VIRU</name>
<dbReference type="GO" id="GO:0003677">
    <property type="term" value="F:DNA binding"/>
    <property type="evidence" value="ECO:0007669"/>
    <property type="project" value="InterPro"/>
</dbReference>
<dbReference type="Pfam" id="PF03837">
    <property type="entry name" value="RecT"/>
    <property type="match status" value="1"/>
</dbReference>
<feature type="region of interest" description="Disordered" evidence="1">
    <location>
        <begin position="1"/>
        <end position="22"/>
    </location>
</feature>
<proteinExistence type="predicted"/>
<reference evidence="2" key="1">
    <citation type="submission" date="2023-04" db="EMBL/GenBank/DDBJ databases">
        <title>The human skin virome in hidradenitis suppurativa patients.</title>
        <authorList>
            <person name="Jansen D."/>
        </authorList>
    </citation>
    <scope>NUCLEOTIDE SEQUENCE</scope>
    <source>
        <strain evidence="2">VC3_JansenPhageG</strain>
    </source>
</reference>
<evidence type="ECO:0000313" key="2">
    <source>
        <dbReference type="EMBL" id="WLJ25827.1"/>
    </source>
</evidence>
<sequence>MTMDAKQALQAKKDGGKLSPTESMRGLLNAMAQQIKMALPENIKSERFQRVALTAFSGNAKLQKADPVSFIAAMMQSAQLGLEPNTPLGQAYLIPYGNQIQFQIGYKGLIDLAMRSGQYKAIYAHEVREKDEFSIAYGMDETITHIPYLDGDRGKVTGYYAVYKLINGGCGLFYMTHAEVEAHGRKFSKTYNNGPWKTDFDAMAKKTVLKQVLKYAPMSVELQRATSIDEAVVKDDQAKIAIDENVVDVAWQHVDEETGEILDEAEGTKPEMSKEAEGFLEGFEPIA</sequence>
<dbReference type="InterPro" id="IPR004590">
    <property type="entry name" value="ssDNA_annealing_RecT"/>
</dbReference>
<dbReference type="NCBIfam" id="TIGR00616">
    <property type="entry name" value="rect"/>
    <property type="match status" value="1"/>
</dbReference>